<keyword evidence="1" id="KW-0732">Signal</keyword>
<dbReference type="PROSITE" id="PS51257">
    <property type="entry name" value="PROKAR_LIPOPROTEIN"/>
    <property type="match status" value="1"/>
</dbReference>
<evidence type="ECO:0000313" key="4">
    <source>
        <dbReference type="Proteomes" id="UP000024547"/>
    </source>
</evidence>
<sequence>MRLFWIGLLAGLVACASPARAPVDIEPPETAEITYLPPLAEVTLVTAAGMREPRPEESDTARLNLAEALSSMVPEELFDPSRNATDRAQLLSQHLGTLDPESVALAEPTDRLVALIRVRYDFESSASRLVQGSLDVMFGGVPGPDGIEQSAELLLVNSKTNELVWYCQIDARDPRKTEEAQRLINELIARTLPPAET</sequence>
<feature type="signal peptide" evidence="1">
    <location>
        <begin position="1"/>
        <end position="21"/>
    </location>
</feature>
<evidence type="ECO:0000313" key="5">
    <source>
        <dbReference type="Proteomes" id="UP000259173"/>
    </source>
</evidence>
<organism evidence="3 4">
    <name type="scientific">Hyphomonas atlantica</name>
    <dbReference type="NCBI Taxonomy" id="1280948"/>
    <lineage>
        <taxon>Bacteria</taxon>
        <taxon>Pseudomonadati</taxon>
        <taxon>Pseudomonadota</taxon>
        <taxon>Alphaproteobacteria</taxon>
        <taxon>Hyphomonadales</taxon>
        <taxon>Hyphomonadaceae</taxon>
        <taxon>Hyphomonas</taxon>
    </lineage>
</organism>
<name>A0A059E1A4_9PROT</name>
<evidence type="ECO:0000313" key="2">
    <source>
        <dbReference type="EMBL" id="HAE94733.1"/>
    </source>
</evidence>
<dbReference type="EMBL" id="DMBR01000281">
    <property type="protein sequence ID" value="HAE94733.1"/>
    <property type="molecule type" value="Genomic_DNA"/>
</dbReference>
<gene>
    <name evidence="2" type="ORF">DCG65_09240</name>
    <name evidence="3" type="ORF">HY36_04120</name>
</gene>
<dbReference type="PATRIC" id="fig|1280948.3.peg.1653"/>
<evidence type="ECO:0000256" key="1">
    <source>
        <dbReference type="SAM" id="SignalP"/>
    </source>
</evidence>
<proteinExistence type="predicted"/>
<dbReference type="OrthoDB" id="8900715at2"/>
<reference evidence="2 5" key="2">
    <citation type="journal article" date="2018" name="Nat. Biotechnol.">
        <title>A standardized bacterial taxonomy based on genome phylogeny substantially revises the tree of life.</title>
        <authorList>
            <person name="Parks D.H."/>
            <person name="Chuvochina M."/>
            <person name="Waite D.W."/>
            <person name="Rinke C."/>
            <person name="Skarshewski A."/>
            <person name="Chaumeil P.A."/>
            <person name="Hugenholtz P."/>
        </authorList>
    </citation>
    <scope>NUCLEOTIDE SEQUENCE [LARGE SCALE GENOMIC DNA]</scope>
    <source>
        <strain evidence="2">UBA8557</strain>
    </source>
</reference>
<evidence type="ECO:0008006" key="6">
    <source>
        <dbReference type="Google" id="ProtNLM"/>
    </source>
</evidence>
<dbReference type="AlphaFoldDB" id="A0A059E1A4"/>
<dbReference type="STRING" id="1280948.HY36_04120"/>
<evidence type="ECO:0000313" key="3">
    <source>
        <dbReference type="EMBL" id="KCZ61744.1"/>
    </source>
</evidence>
<accession>A0A059E1A4</accession>
<protein>
    <recommendedName>
        <fullName evidence="6">DUF4136 domain-containing protein</fullName>
    </recommendedName>
</protein>
<dbReference type="RefSeq" id="WP_035550941.1">
    <property type="nucleotide sequence ID" value="NZ_AWFH01000012.1"/>
</dbReference>
<dbReference type="Proteomes" id="UP000024547">
    <property type="component" value="Unassembled WGS sequence"/>
</dbReference>
<dbReference type="EMBL" id="AWFH01000012">
    <property type="protein sequence ID" value="KCZ61744.1"/>
    <property type="molecule type" value="Genomic_DNA"/>
</dbReference>
<comment type="caution">
    <text evidence="3">The sequence shown here is derived from an EMBL/GenBank/DDBJ whole genome shotgun (WGS) entry which is preliminary data.</text>
</comment>
<keyword evidence="4" id="KW-1185">Reference proteome</keyword>
<dbReference type="Proteomes" id="UP000259173">
    <property type="component" value="Unassembled WGS sequence"/>
</dbReference>
<feature type="chain" id="PRO_5044539023" description="DUF4136 domain-containing protein" evidence="1">
    <location>
        <begin position="22"/>
        <end position="197"/>
    </location>
</feature>
<reference evidence="3 4" key="1">
    <citation type="journal article" date="2014" name="Antonie Van Leeuwenhoek">
        <title>Hyphomonas beringensis sp. nov. and Hyphomonas chukchiensis sp. nov., isolated from surface seawater of the Bering Sea and Chukchi Sea.</title>
        <authorList>
            <person name="Li C."/>
            <person name="Lai Q."/>
            <person name="Li G."/>
            <person name="Dong C."/>
            <person name="Wang J."/>
            <person name="Liao Y."/>
            <person name="Shao Z."/>
        </authorList>
    </citation>
    <scope>NUCLEOTIDE SEQUENCE [LARGE SCALE GENOMIC DNA]</scope>
    <source>
        <strain evidence="3 4">22II1-22F38</strain>
    </source>
</reference>